<dbReference type="EMBL" id="KI535697">
    <property type="protein sequence ID" value="ESR66889.1"/>
    <property type="molecule type" value="Genomic_DNA"/>
</dbReference>
<name>V4WJD5_CITCL</name>
<dbReference type="Gramene" id="ESR66889">
    <property type="protein sequence ID" value="ESR66889"/>
    <property type="gene ID" value="CICLE_v10010075mg"/>
</dbReference>
<protein>
    <submittedName>
        <fullName evidence="1">Uncharacterized protein</fullName>
    </submittedName>
</protein>
<organism evidence="1 2">
    <name type="scientific">Citrus clementina</name>
    <name type="common">Clementine</name>
    <name type="synonym">Citrus deliciosa x Citrus sinensis</name>
    <dbReference type="NCBI Taxonomy" id="85681"/>
    <lineage>
        <taxon>Eukaryota</taxon>
        <taxon>Viridiplantae</taxon>
        <taxon>Streptophyta</taxon>
        <taxon>Embryophyta</taxon>
        <taxon>Tracheophyta</taxon>
        <taxon>Spermatophyta</taxon>
        <taxon>Magnoliopsida</taxon>
        <taxon>eudicotyledons</taxon>
        <taxon>Gunneridae</taxon>
        <taxon>Pentapetalae</taxon>
        <taxon>rosids</taxon>
        <taxon>malvids</taxon>
        <taxon>Sapindales</taxon>
        <taxon>Rutaceae</taxon>
        <taxon>Aurantioideae</taxon>
        <taxon>Citrus</taxon>
    </lineage>
</organism>
<proteinExistence type="predicted"/>
<sequence>MRSIGFLLGEEHDCCQCKTNIGNICGHSALWRRSHKTAAAWSGLRNGGHRWQWWTNNICNSQGWVIDYIWPSFRICHIQ</sequence>
<dbReference type="AlphaFoldDB" id="V4WJD5"/>
<reference evidence="1 2" key="1">
    <citation type="submission" date="2013-10" db="EMBL/GenBank/DDBJ databases">
        <authorList>
            <consortium name="International Citrus Genome Consortium"/>
            <person name="Jenkins J."/>
            <person name="Schmutz J."/>
            <person name="Prochnik S."/>
            <person name="Rokhsar D."/>
            <person name="Gmitter F."/>
            <person name="Ollitrault P."/>
            <person name="Machado M."/>
            <person name="Talon M."/>
            <person name="Wincker P."/>
            <person name="Jaillon O."/>
            <person name="Morgante M."/>
        </authorList>
    </citation>
    <scope>NUCLEOTIDE SEQUENCE</scope>
    <source>
        <strain evidence="2">cv. Clemenules</strain>
    </source>
</reference>
<dbReference type="Proteomes" id="UP000030687">
    <property type="component" value="Unassembled WGS sequence"/>
</dbReference>
<dbReference type="KEGG" id="cic:CICLE_v10010075mg"/>
<keyword evidence="2" id="KW-1185">Reference proteome</keyword>
<accession>V4WJD5</accession>
<evidence type="ECO:0000313" key="2">
    <source>
        <dbReference type="Proteomes" id="UP000030687"/>
    </source>
</evidence>
<gene>
    <name evidence="1" type="ORF">CICLE_v10010075mg</name>
</gene>
<evidence type="ECO:0000313" key="1">
    <source>
        <dbReference type="EMBL" id="ESR66889.1"/>
    </source>
</evidence>
<dbReference type="InParanoid" id="V4WJD5"/>